<dbReference type="AlphaFoldDB" id="I4HVU7"/>
<dbReference type="Pfam" id="PF14237">
    <property type="entry name" value="GYF_2"/>
    <property type="match status" value="1"/>
</dbReference>
<sequence>MCYFIEDNQKRGSFSLEEMESLANQGDINENTLVWKKGIKEW</sequence>
<reference evidence="2 3" key="1">
    <citation type="submission" date="2012-04" db="EMBL/GenBank/DDBJ databases">
        <authorList>
            <person name="Genoscope - CEA"/>
        </authorList>
    </citation>
    <scope>NUCLEOTIDE SEQUENCE [LARGE SCALE GENOMIC DNA]</scope>
    <source>
        <strain evidence="2 3">9808</strain>
    </source>
</reference>
<evidence type="ECO:0000259" key="1">
    <source>
        <dbReference type="Pfam" id="PF14237"/>
    </source>
</evidence>
<dbReference type="RefSeq" id="WP_002794470.1">
    <property type="nucleotide sequence ID" value="NZ_HE973594.1"/>
</dbReference>
<organism evidence="2 3">
    <name type="scientific">Microcystis aeruginosa PCC 9808</name>
    <dbReference type="NCBI Taxonomy" id="1160284"/>
    <lineage>
        <taxon>Bacteria</taxon>
        <taxon>Bacillati</taxon>
        <taxon>Cyanobacteriota</taxon>
        <taxon>Cyanophyceae</taxon>
        <taxon>Oscillatoriophycideae</taxon>
        <taxon>Chroococcales</taxon>
        <taxon>Microcystaceae</taxon>
        <taxon>Microcystis</taxon>
    </lineage>
</organism>
<gene>
    <name evidence="2" type="ORF">MICAG_3030021</name>
</gene>
<dbReference type="EMBL" id="CAIN01000228">
    <property type="protein sequence ID" value="CCI26171.1"/>
    <property type="molecule type" value="Genomic_DNA"/>
</dbReference>
<feature type="domain" description="GYF" evidence="1">
    <location>
        <begin position="3"/>
        <end position="42"/>
    </location>
</feature>
<proteinExistence type="predicted"/>
<dbReference type="Proteomes" id="UP000005291">
    <property type="component" value="Unassembled WGS sequence"/>
</dbReference>
<accession>I4HVU7</accession>
<evidence type="ECO:0000313" key="3">
    <source>
        <dbReference type="Proteomes" id="UP000005291"/>
    </source>
</evidence>
<dbReference type="HOGENOM" id="CLU_3254082_0_0_3"/>
<dbReference type="InterPro" id="IPR025640">
    <property type="entry name" value="GYF_2"/>
</dbReference>
<evidence type="ECO:0000313" key="2">
    <source>
        <dbReference type="EMBL" id="CCI26171.1"/>
    </source>
</evidence>
<protein>
    <recommendedName>
        <fullName evidence="1">GYF domain-containing protein</fullName>
    </recommendedName>
</protein>
<comment type="caution">
    <text evidence="2">The sequence shown here is derived from an EMBL/GenBank/DDBJ whole genome shotgun (WGS) entry which is preliminary data.</text>
</comment>
<name>I4HVU7_MICAE</name>